<dbReference type="GeneID" id="38472333"/>
<sequence>MAWFDIKRGNLHEVLIPSLRLFRPKRSNHEHIDPMKQLTRRALLATRRAYGDRIRRTMERLGLQQHVTGLYDRLDRATQPDTYTKEFQGVEATFHTATRLQYRRATSIKTELMSSLFDEIRPDDVFYDIGANVGSVSCLVGQTLSTGEIISFEPLPVNADALRANLELNDISGMVLEYALSDENGEIEFRVPVDEVEAGSSNAIAPENEASRFWEERQERVMVKTRRGDELIEEDDLPIPNVVKFDIEGAELKAIQGLKETLSHPECRTVICEVHAYLLEDFGGSANELEAELQECGFELERFDERKYEKRGESVHLYRLKATK</sequence>
<dbReference type="KEGG" id="haer:DU502_13565"/>
<dbReference type="InterPro" id="IPR029063">
    <property type="entry name" value="SAM-dependent_MTases_sf"/>
</dbReference>
<dbReference type="SUPFAM" id="SSF53335">
    <property type="entry name" value="S-adenosyl-L-methionine-dependent methyltransferases"/>
    <property type="match status" value="1"/>
</dbReference>
<accession>A0A3G8QXL3</accession>
<dbReference type="NCBIfam" id="TIGR01444">
    <property type="entry name" value="fkbM_fam"/>
    <property type="match status" value="1"/>
</dbReference>
<proteinExistence type="predicted"/>
<evidence type="ECO:0000313" key="2">
    <source>
        <dbReference type="EMBL" id="AZH26328.1"/>
    </source>
</evidence>
<dbReference type="EMBL" id="CP034145">
    <property type="protein sequence ID" value="AZH26328.1"/>
    <property type="molecule type" value="Genomic_DNA"/>
</dbReference>
<protein>
    <submittedName>
        <fullName evidence="2">FkbM family methyltransferase</fullName>
    </submittedName>
</protein>
<organism evidence="2 3">
    <name type="scientific">Haloplanus aerogenes</name>
    <dbReference type="NCBI Taxonomy" id="660522"/>
    <lineage>
        <taxon>Archaea</taxon>
        <taxon>Methanobacteriati</taxon>
        <taxon>Methanobacteriota</taxon>
        <taxon>Stenosarchaea group</taxon>
        <taxon>Halobacteria</taxon>
        <taxon>Halobacteriales</taxon>
        <taxon>Haloferacaceae</taxon>
        <taxon>Haloplanus</taxon>
    </lineage>
</organism>
<dbReference type="AlphaFoldDB" id="A0A3G8QXL3"/>
<dbReference type="InterPro" id="IPR052514">
    <property type="entry name" value="SAM-dependent_MTase"/>
</dbReference>
<evidence type="ECO:0000313" key="3">
    <source>
        <dbReference type="Proteomes" id="UP000282007"/>
    </source>
</evidence>
<dbReference type="InterPro" id="IPR006342">
    <property type="entry name" value="FkbM_mtfrase"/>
</dbReference>
<dbReference type="RefSeq" id="WP_124897084.1">
    <property type="nucleotide sequence ID" value="NZ_CP034145.1"/>
</dbReference>
<dbReference type="PANTHER" id="PTHR34203:SF15">
    <property type="entry name" value="SLL1173 PROTEIN"/>
    <property type="match status" value="1"/>
</dbReference>
<name>A0A3G8QXL3_9EURY</name>
<dbReference type="Proteomes" id="UP000282007">
    <property type="component" value="Chromosome"/>
</dbReference>
<dbReference type="Pfam" id="PF05050">
    <property type="entry name" value="Methyltransf_21"/>
    <property type="match status" value="1"/>
</dbReference>
<dbReference type="OrthoDB" id="275825at2157"/>
<keyword evidence="3" id="KW-1185">Reference proteome</keyword>
<dbReference type="GO" id="GO:0032259">
    <property type="term" value="P:methylation"/>
    <property type="evidence" value="ECO:0007669"/>
    <property type="project" value="UniProtKB-KW"/>
</dbReference>
<dbReference type="PANTHER" id="PTHR34203">
    <property type="entry name" value="METHYLTRANSFERASE, FKBM FAMILY PROTEIN"/>
    <property type="match status" value="1"/>
</dbReference>
<evidence type="ECO:0000259" key="1">
    <source>
        <dbReference type="Pfam" id="PF05050"/>
    </source>
</evidence>
<dbReference type="Gene3D" id="3.40.50.150">
    <property type="entry name" value="Vaccinia Virus protein VP39"/>
    <property type="match status" value="1"/>
</dbReference>
<keyword evidence="2" id="KW-0808">Transferase</keyword>
<reference evidence="2 3" key="1">
    <citation type="submission" date="2018-07" db="EMBL/GenBank/DDBJ databases">
        <title>Genome sequences of Haloplanus aerogenes JCM 16430T.</title>
        <authorList>
            <person name="Kim Y.B."/>
            <person name="Roh S.W."/>
        </authorList>
    </citation>
    <scope>NUCLEOTIDE SEQUENCE [LARGE SCALE GENOMIC DNA]</scope>
    <source>
        <strain evidence="2 3">JCM 16430</strain>
    </source>
</reference>
<gene>
    <name evidence="2" type="ORF">DU502_13565</name>
</gene>
<keyword evidence="2" id="KW-0489">Methyltransferase</keyword>
<dbReference type="GO" id="GO:0008168">
    <property type="term" value="F:methyltransferase activity"/>
    <property type="evidence" value="ECO:0007669"/>
    <property type="project" value="UniProtKB-KW"/>
</dbReference>
<feature type="domain" description="Methyltransferase FkbM" evidence="1">
    <location>
        <begin position="128"/>
        <end position="300"/>
    </location>
</feature>